<reference evidence="1" key="1">
    <citation type="journal article" date="2014" name="Front. Microbiol.">
        <title>High frequency of phylogenetically diverse reductive dehalogenase-homologous genes in deep subseafloor sedimentary metagenomes.</title>
        <authorList>
            <person name="Kawai M."/>
            <person name="Futagami T."/>
            <person name="Toyoda A."/>
            <person name="Takaki Y."/>
            <person name="Nishi S."/>
            <person name="Hori S."/>
            <person name="Arai W."/>
            <person name="Tsubouchi T."/>
            <person name="Morono Y."/>
            <person name="Uchiyama I."/>
            <person name="Ito T."/>
            <person name="Fujiyama A."/>
            <person name="Inagaki F."/>
            <person name="Takami H."/>
        </authorList>
    </citation>
    <scope>NUCLEOTIDE SEQUENCE</scope>
    <source>
        <strain evidence="1">Expedition CK06-06</strain>
    </source>
</reference>
<feature type="non-terminal residue" evidence="1">
    <location>
        <position position="1"/>
    </location>
</feature>
<dbReference type="EMBL" id="BARU01015611">
    <property type="protein sequence ID" value="GAH53618.1"/>
    <property type="molecule type" value="Genomic_DNA"/>
</dbReference>
<protein>
    <submittedName>
        <fullName evidence="1">Uncharacterized protein</fullName>
    </submittedName>
</protein>
<name>X1I7S7_9ZZZZ</name>
<proteinExistence type="predicted"/>
<accession>X1I7S7</accession>
<sequence length="77" mass="8741">RDVLSLFAGIGIEATKKSMREIELHDIGKTWAWIESLDASMEKNMNNHEIGEQVKTLVRSWAAYADELDKISTIVVH</sequence>
<dbReference type="AlphaFoldDB" id="X1I7S7"/>
<gene>
    <name evidence="1" type="ORF">S03H2_26708</name>
</gene>
<evidence type="ECO:0000313" key="1">
    <source>
        <dbReference type="EMBL" id="GAH53618.1"/>
    </source>
</evidence>
<organism evidence="1">
    <name type="scientific">marine sediment metagenome</name>
    <dbReference type="NCBI Taxonomy" id="412755"/>
    <lineage>
        <taxon>unclassified sequences</taxon>
        <taxon>metagenomes</taxon>
        <taxon>ecological metagenomes</taxon>
    </lineage>
</organism>
<comment type="caution">
    <text evidence="1">The sequence shown here is derived from an EMBL/GenBank/DDBJ whole genome shotgun (WGS) entry which is preliminary data.</text>
</comment>